<dbReference type="InterPro" id="IPR001106">
    <property type="entry name" value="Aromatic_Lyase"/>
</dbReference>
<evidence type="ECO:0000313" key="3">
    <source>
        <dbReference type="Proteomes" id="UP000233786"/>
    </source>
</evidence>
<name>A0A2N3Y193_SACSN</name>
<protein>
    <submittedName>
        <fullName evidence="2">Histidine ammonia-lyase</fullName>
    </submittedName>
</protein>
<dbReference type="RefSeq" id="WP_049887681.1">
    <property type="nucleotide sequence ID" value="NZ_CP061007.1"/>
</dbReference>
<dbReference type="InterPro" id="IPR008948">
    <property type="entry name" value="L-Aspartase-like"/>
</dbReference>
<keyword evidence="1" id="KW-0456">Lyase</keyword>
<accession>A0A2N3Y193</accession>
<comment type="caution">
    <text evidence="2">The sequence shown here is derived from an EMBL/GenBank/DDBJ whole genome shotgun (WGS) entry which is preliminary data.</text>
</comment>
<proteinExistence type="predicted"/>
<sequence>MDDIRLHAEQPSVAPTSNGVDVVLGDDSLTPAATSLWARSPAAGTVRIADTAAVRMADSVRVRDKLIATGNPIYGVTTGFGDSARFHLSSGKTTQLQRNLITYHLNGTGPYAPEDVVRATMLVRANCLARGYSGIRREVVQLLIDCLRHDITPLIPERGSVGASGDLVPLCYLADMLLGSGQVRVAGTQMSAAAALRAADLVPVTFEAKEGLALINGTSFMSGFAVLATHDAAEIANVADLCTALTAEALLGNRGHFHPLIHQQKPQPGQIRSSARTRALLTGSRLCTDAPQVLEPDAGPDGFVALGRAIQDRYSIRCAPHVNGVLLDTLDWVTRWLNVEINSTNDNPLFDPLTAEVHNGGNFYGGHVGHGMDSLKLAVASVGDLLDRQMALLVDTKFNHGLTANLTSQRGPSDPDAGLHHGFKGMQLAASALAGEALKLTNPATAFSRSTEAHNQDKVSMGTIAARDARTVVELVREITAITLLAGCQAVDLRGAGQLGHGTKAAYDVIREHVPFVDVDRRLDGDLATVAELIRSGTLGDVIREHTES</sequence>
<evidence type="ECO:0000256" key="1">
    <source>
        <dbReference type="ARBA" id="ARBA00023239"/>
    </source>
</evidence>
<dbReference type="Gene3D" id="1.20.200.10">
    <property type="entry name" value="Fumarase/aspartase (Central domain)"/>
    <property type="match status" value="1"/>
</dbReference>
<dbReference type="AlphaFoldDB" id="A0A2N3Y193"/>
<dbReference type="GO" id="GO:0016841">
    <property type="term" value="F:ammonia-lyase activity"/>
    <property type="evidence" value="ECO:0007669"/>
    <property type="project" value="UniProtKB-ARBA"/>
</dbReference>
<reference evidence="2" key="1">
    <citation type="submission" date="2017-12" db="EMBL/GenBank/DDBJ databases">
        <title>Sequencing the genomes of 1000 Actinobacteria strains.</title>
        <authorList>
            <person name="Klenk H.-P."/>
        </authorList>
    </citation>
    <scope>NUCLEOTIDE SEQUENCE [LARGE SCALE GENOMIC DNA]</scope>
    <source>
        <strain evidence="2">DSM 44228</strain>
    </source>
</reference>
<dbReference type="SUPFAM" id="SSF48557">
    <property type="entry name" value="L-aspartase-like"/>
    <property type="match status" value="1"/>
</dbReference>
<evidence type="ECO:0000313" key="2">
    <source>
        <dbReference type="EMBL" id="PKW16663.1"/>
    </source>
</evidence>
<dbReference type="FunFam" id="1.10.275.10:FF:000005">
    <property type="entry name" value="Histidine ammonia-lyase"/>
    <property type="match status" value="1"/>
</dbReference>
<dbReference type="Gene3D" id="1.10.275.10">
    <property type="entry name" value="Fumarase/aspartase (N-terminal domain)"/>
    <property type="match status" value="1"/>
</dbReference>
<organism evidence="2 3">
    <name type="scientific">Saccharopolyspora spinosa</name>
    <dbReference type="NCBI Taxonomy" id="60894"/>
    <lineage>
        <taxon>Bacteria</taxon>
        <taxon>Bacillati</taxon>
        <taxon>Actinomycetota</taxon>
        <taxon>Actinomycetes</taxon>
        <taxon>Pseudonocardiales</taxon>
        <taxon>Pseudonocardiaceae</taxon>
        <taxon>Saccharopolyspora</taxon>
    </lineage>
</organism>
<dbReference type="CDD" id="cd00332">
    <property type="entry name" value="PAL-HAL"/>
    <property type="match status" value="1"/>
</dbReference>
<dbReference type="PANTHER" id="PTHR10362">
    <property type="entry name" value="HISTIDINE AMMONIA-LYASE"/>
    <property type="match status" value="1"/>
</dbReference>
<dbReference type="InterPro" id="IPR024083">
    <property type="entry name" value="Fumarase/histidase_N"/>
</dbReference>
<gene>
    <name evidence="2" type="ORF">A8926_4517</name>
</gene>
<dbReference type="Proteomes" id="UP000233786">
    <property type="component" value="Unassembled WGS sequence"/>
</dbReference>
<keyword evidence="3" id="KW-1185">Reference proteome</keyword>
<dbReference type="EMBL" id="PJNB01000001">
    <property type="protein sequence ID" value="PKW16663.1"/>
    <property type="molecule type" value="Genomic_DNA"/>
</dbReference>
<dbReference type="STRING" id="994479.GCA_000194155_04448"/>
<dbReference type="Pfam" id="PF00221">
    <property type="entry name" value="Lyase_aromatic"/>
    <property type="match status" value="1"/>
</dbReference>